<keyword evidence="4" id="KW-1185">Reference proteome</keyword>
<evidence type="ECO:0000256" key="1">
    <source>
        <dbReference type="SAM" id="MobiDB-lite"/>
    </source>
</evidence>
<name>A0AA40AR28_9PEZI</name>
<dbReference type="AlphaFoldDB" id="A0AA40AR28"/>
<protein>
    <submittedName>
        <fullName evidence="3">Uncharacterized protein</fullName>
    </submittedName>
</protein>
<feature type="region of interest" description="Disordered" evidence="1">
    <location>
        <begin position="1"/>
        <end position="33"/>
    </location>
</feature>
<evidence type="ECO:0000313" key="3">
    <source>
        <dbReference type="EMBL" id="KAK0720372.1"/>
    </source>
</evidence>
<keyword evidence="2" id="KW-0472">Membrane</keyword>
<dbReference type="Proteomes" id="UP001172102">
    <property type="component" value="Unassembled WGS sequence"/>
</dbReference>
<feature type="transmembrane region" description="Helical" evidence="2">
    <location>
        <begin position="36"/>
        <end position="56"/>
    </location>
</feature>
<evidence type="ECO:0000313" key="4">
    <source>
        <dbReference type="Proteomes" id="UP001172102"/>
    </source>
</evidence>
<comment type="caution">
    <text evidence="3">The sequence shown here is derived from an EMBL/GenBank/DDBJ whole genome shotgun (WGS) entry which is preliminary data.</text>
</comment>
<feature type="compositionally biased region" description="Basic and acidic residues" evidence="1">
    <location>
        <begin position="20"/>
        <end position="33"/>
    </location>
</feature>
<keyword evidence="2" id="KW-0812">Transmembrane</keyword>
<dbReference type="EMBL" id="JAUKUA010000003">
    <property type="protein sequence ID" value="KAK0720372.1"/>
    <property type="molecule type" value="Genomic_DNA"/>
</dbReference>
<sequence length="117" mass="13468">MIPYRRRKNALPSKNQVEPMKGHRDTRQESKTREGAAVMAFYPAARALCGAISLFYPTRVQSRDSVIRWAAIQRSDDLSLSQESVSFYPRLISFPLASFCIAGLLLMFWRLQNIRFP</sequence>
<accession>A0AA40AR28</accession>
<gene>
    <name evidence="3" type="ORF">B0H67DRAFT_575922</name>
</gene>
<feature type="transmembrane region" description="Helical" evidence="2">
    <location>
        <begin position="87"/>
        <end position="109"/>
    </location>
</feature>
<reference evidence="3" key="1">
    <citation type="submission" date="2023-06" db="EMBL/GenBank/DDBJ databases">
        <title>Genome-scale phylogeny and comparative genomics of the fungal order Sordariales.</title>
        <authorList>
            <consortium name="Lawrence Berkeley National Laboratory"/>
            <person name="Hensen N."/>
            <person name="Bonometti L."/>
            <person name="Westerberg I."/>
            <person name="Brannstrom I.O."/>
            <person name="Guillou S."/>
            <person name="Cros-Aarteil S."/>
            <person name="Calhoun S."/>
            <person name="Haridas S."/>
            <person name="Kuo A."/>
            <person name="Mondo S."/>
            <person name="Pangilinan J."/>
            <person name="Riley R."/>
            <person name="Labutti K."/>
            <person name="Andreopoulos B."/>
            <person name="Lipzen A."/>
            <person name="Chen C."/>
            <person name="Yanf M."/>
            <person name="Daum C."/>
            <person name="Ng V."/>
            <person name="Clum A."/>
            <person name="Steindorff A."/>
            <person name="Ohm R."/>
            <person name="Martin F."/>
            <person name="Silar P."/>
            <person name="Natvig D."/>
            <person name="Lalanne C."/>
            <person name="Gautier V."/>
            <person name="Ament-Velasquez S.L."/>
            <person name="Kruys A."/>
            <person name="Hutchinson M.I."/>
            <person name="Powell A.J."/>
            <person name="Barry K."/>
            <person name="Miller A.N."/>
            <person name="Grigoriev I.V."/>
            <person name="Debuchy R."/>
            <person name="Gladieux P."/>
            <person name="Thoren M.H."/>
            <person name="Johannesson H."/>
        </authorList>
    </citation>
    <scope>NUCLEOTIDE SEQUENCE</scope>
    <source>
        <strain evidence="3">SMH4607-1</strain>
    </source>
</reference>
<keyword evidence="2" id="KW-1133">Transmembrane helix</keyword>
<evidence type="ECO:0000256" key="2">
    <source>
        <dbReference type="SAM" id="Phobius"/>
    </source>
</evidence>
<proteinExistence type="predicted"/>
<organism evidence="3 4">
    <name type="scientific">Lasiosphaeris hirsuta</name>
    <dbReference type="NCBI Taxonomy" id="260670"/>
    <lineage>
        <taxon>Eukaryota</taxon>
        <taxon>Fungi</taxon>
        <taxon>Dikarya</taxon>
        <taxon>Ascomycota</taxon>
        <taxon>Pezizomycotina</taxon>
        <taxon>Sordariomycetes</taxon>
        <taxon>Sordariomycetidae</taxon>
        <taxon>Sordariales</taxon>
        <taxon>Lasiosphaeriaceae</taxon>
        <taxon>Lasiosphaeris</taxon>
    </lineage>
</organism>